<feature type="compositionally biased region" description="Basic and acidic residues" evidence="1">
    <location>
        <begin position="473"/>
        <end position="482"/>
    </location>
</feature>
<dbReference type="EMBL" id="CP136891">
    <property type="protein sequence ID" value="WOK99355.1"/>
    <property type="molecule type" value="Genomic_DNA"/>
</dbReference>
<feature type="compositionally biased region" description="Basic and acidic residues" evidence="1">
    <location>
        <begin position="28"/>
        <end position="37"/>
    </location>
</feature>
<reference evidence="2 3" key="1">
    <citation type="submission" date="2023-10" db="EMBL/GenBank/DDBJ databases">
        <title>Chromosome-scale genome assembly provides insights into flower coloration mechanisms of Canna indica.</title>
        <authorList>
            <person name="Li C."/>
        </authorList>
    </citation>
    <scope>NUCLEOTIDE SEQUENCE [LARGE SCALE GENOMIC DNA]</scope>
    <source>
        <tissue evidence="2">Flower</tissue>
    </source>
</reference>
<feature type="compositionally biased region" description="Basic and acidic residues" evidence="1">
    <location>
        <begin position="46"/>
        <end position="64"/>
    </location>
</feature>
<sequence>MPRSSRHRSHRSRKHSRDRSDSEEEESPRERRTREEDTTATSGSKISKDPDPEKRKSLHEHAGKEVMITTNGDISGEKKRKTMEDVVVVADRWNGGKENDDKRSKGEESGPRELDKSSKSKVTDSRGRSSRRYEDLNERDEDRGVKNESTKGKSWKDSSRRESSNQYKDGRERDSDKEREVHDSRHDKSDDLHSRKHGSRGGFGTEELATKKYTKNNERQAQDVLSNAETEKGPEKHTRRGDDSEEKDKWMEDSRDFDDRRLSSTSRDHSRNRSYKDERHENTKYKGKYRVETDRDQSHRDDKYQDEWSSKDRISNKSDRSHNRDENKHLESHYRKTKLQDTDNDVDDHDAKLKDSRARKRHNDEKDDHGDLKLRAPKERHEVEKNLSSTNRTSSHNDKPRSGYQHTEKTDSSPKINRPKSSTSSNAHAGNDSNRDVLKIEEFSDRVSALEERTRRSAVTKGEFSVENAASSKYDRTSRSEVRTSPNSARRFSERSPPKSDRNSRRSFAIEIGQRRDSSKDADREFGLEKAVPDDIPQTDVCARESTPMGSSSINRNSYISDRSPSHLRPPPPMRLGMDGPSVLGPYQDDNKAQSGDHRSYNRYRRMGDLGYGRGPANAWKGAPNWPSPVANSFIPLQHGPPPAGFHPGMSQFPAPPLFGVRPMDLTHGGVSYHMHDMAERFTGHHGRPFGWHNPVDQLCHPQMQMWDGSTGMFNNESHMFGRQEWDENSQLLGSKGWEMSSEMWKGQNNMDGPVFKKEQETSSHSPNDELVESKFLPTESIEAKRSSDAPISKNEGMESPLKAVTKKVLEPSKVKDEKVVNNVANYLSKIDISPDLAGLELYKRCTSQVATLDAKDAGSLTTYGFFQINKDGNLVKVKSASSILKSFFPAAKDALFKKAMSLYRKQNIRVNGKRATWGTVCSEARKESPDASENKIIPEKEILPGGDEKTLLSECDSANNIEVVNNDVQESDPSGNAKDEKPDLVSGVVHCNVPEASESLMEESKESLSWIHNSDENTH</sequence>
<evidence type="ECO:0000313" key="3">
    <source>
        <dbReference type="Proteomes" id="UP001327560"/>
    </source>
</evidence>
<gene>
    <name evidence="2" type="ORF">Cni_G08067</name>
</gene>
<name>A0AAQ3Q7K0_9LILI</name>
<keyword evidence="3" id="KW-1185">Reference proteome</keyword>
<feature type="compositionally biased region" description="Basic and acidic residues" evidence="1">
    <location>
        <begin position="513"/>
        <end position="533"/>
    </location>
</feature>
<proteinExistence type="predicted"/>
<feature type="compositionally biased region" description="Polar residues" evidence="1">
    <location>
        <begin position="413"/>
        <end position="432"/>
    </location>
</feature>
<feature type="region of interest" description="Disordered" evidence="1">
    <location>
        <begin position="756"/>
        <end position="798"/>
    </location>
</feature>
<feature type="compositionally biased region" description="Basic and acidic residues" evidence="1">
    <location>
        <begin position="395"/>
        <end position="412"/>
    </location>
</feature>
<feature type="compositionally biased region" description="Basic and acidic residues" evidence="1">
    <location>
        <begin position="94"/>
        <end position="193"/>
    </location>
</feature>
<feature type="region of interest" description="Disordered" evidence="1">
    <location>
        <begin position="1"/>
        <end position="577"/>
    </location>
</feature>
<feature type="compositionally biased region" description="Basic residues" evidence="1">
    <location>
        <begin position="1"/>
        <end position="17"/>
    </location>
</feature>
<feature type="compositionally biased region" description="Basic and acidic residues" evidence="1">
    <location>
        <begin position="349"/>
        <end position="385"/>
    </location>
</feature>
<feature type="compositionally biased region" description="Basic and acidic residues" evidence="1">
    <location>
        <begin position="433"/>
        <end position="455"/>
    </location>
</feature>
<feature type="compositionally biased region" description="Basic and acidic residues" evidence="1">
    <location>
        <begin position="229"/>
        <end position="341"/>
    </location>
</feature>
<feature type="region of interest" description="Disordered" evidence="1">
    <location>
        <begin position="997"/>
        <end position="1020"/>
    </location>
</feature>
<dbReference type="PANTHER" id="PTHR34837:SF1">
    <property type="entry name" value="LOW PROTEIN: ZINC FINGER CCCH DOMAIN PROTEIN"/>
    <property type="match status" value="1"/>
</dbReference>
<feature type="compositionally biased region" description="Polar residues" evidence="1">
    <location>
        <begin position="548"/>
        <end position="563"/>
    </location>
</feature>
<feature type="compositionally biased region" description="Basic and acidic residues" evidence="1">
    <location>
        <begin position="491"/>
        <end position="504"/>
    </location>
</feature>
<protein>
    <submittedName>
        <fullName evidence="2">Filaggrin-like</fullName>
    </submittedName>
</protein>
<evidence type="ECO:0000256" key="1">
    <source>
        <dbReference type="SAM" id="MobiDB-lite"/>
    </source>
</evidence>
<accession>A0AAQ3Q7K0</accession>
<organism evidence="2 3">
    <name type="scientific">Canna indica</name>
    <name type="common">Indian-shot</name>
    <dbReference type="NCBI Taxonomy" id="4628"/>
    <lineage>
        <taxon>Eukaryota</taxon>
        <taxon>Viridiplantae</taxon>
        <taxon>Streptophyta</taxon>
        <taxon>Embryophyta</taxon>
        <taxon>Tracheophyta</taxon>
        <taxon>Spermatophyta</taxon>
        <taxon>Magnoliopsida</taxon>
        <taxon>Liliopsida</taxon>
        <taxon>Zingiberales</taxon>
        <taxon>Cannaceae</taxon>
        <taxon>Canna</taxon>
    </lineage>
</organism>
<dbReference type="AlphaFoldDB" id="A0AAQ3Q7K0"/>
<evidence type="ECO:0000313" key="2">
    <source>
        <dbReference type="EMBL" id="WOK99355.1"/>
    </source>
</evidence>
<dbReference type="Proteomes" id="UP001327560">
    <property type="component" value="Chromosome 2"/>
</dbReference>
<dbReference type="PANTHER" id="PTHR34837">
    <property type="entry name" value="OS05G0595500 PROTEIN"/>
    <property type="match status" value="1"/>
</dbReference>